<dbReference type="GO" id="GO:0045892">
    <property type="term" value="P:negative regulation of DNA-templated transcription"/>
    <property type="evidence" value="ECO:0007669"/>
    <property type="project" value="TreeGrafter"/>
</dbReference>
<dbReference type="PANTHER" id="PTHR30136:SF35">
    <property type="entry name" value="HTH-TYPE TRANSCRIPTIONAL REGULATOR RV1719"/>
    <property type="match status" value="1"/>
</dbReference>
<evidence type="ECO:0000313" key="8">
    <source>
        <dbReference type="Proteomes" id="UP000199707"/>
    </source>
</evidence>
<evidence type="ECO:0000259" key="4">
    <source>
        <dbReference type="PROSITE" id="PS51077"/>
    </source>
</evidence>
<sequence>MTSSSPPTRRVVEIVELLTQRRDASTRLSDIVKELDLNQATAYAIMKELVDAGWVTRDPDTKAFAIGGALVGLIRQIDQSALSLNAAAQAATADTGYATSVSERVGNQLIIVAFATGANGPDDQWDPSVGDRLPFAAPFGPAFAAWEPDDERRAWIRRSGVNSPAFHTQLEQFLDDTLGQGFSVERLSPEMVSALPVMTKLQSEALSDSMRHNLDQVLVEMASGPKPTAAGRQRHYVGSITAPVFNSGGRVTHNIGVHPFADLSARKIEQIGHRLRRLADAITAQAS</sequence>
<dbReference type="GO" id="GO:0003700">
    <property type="term" value="F:DNA-binding transcription factor activity"/>
    <property type="evidence" value="ECO:0007669"/>
    <property type="project" value="TreeGrafter"/>
</dbReference>
<organism evidence="7 8">
    <name type="scientific">Mycolicibacterium fluoranthenivorans</name>
    <dbReference type="NCBI Taxonomy" id="258505"/>
    <lineage>
        <taxon>Bacteria</taxon>
        <taxon>Bacillati</taxon>
        <taxon>Actinomycetota</taxon>
        <taxon>Actinomycetes</taxon>
        <taxon>Mycobacteriales</taxon>
        <taxon>Mycobacteriaceae</taxon>
        <taxon>Mycolicibacterium</taxon>
    </lineage>
</organism>
<evidence type="ECO:0000259" key="5">
    <source>
        <dbReference type="PROSITE" id="PS51078"/>
    </source>
</evidence>
<feature type="domain" description="IclR-ED" evidence="5">
    <location>
        <begin position="62"/>
        <end position="287"/>
    </location>
</feature>
<dbReference type="PROSITE" id="PS51077">
    <property type="entry name" value="HTH_ICLR"/>
    <property type="match status" value="1"/>
</dbReference>
<evidence type="ECO:0000256" key="2">
    <source>
        <dbReference type="ARBA" id="ARBA00023125"/>
    </source>
</evidence>
<dbReference type="Proteomes" id="UP000515498">
    <property type="component" value="Chromosome"/>
</dbReference>
<dbReference type="InterPro" id="IPR036390">
    <property type="entry name" value="WH_DNA-bd_sf"/>
</dbReference>
<evidence type="ECO:0000313" key="6">
    <source>
        <dbReference type="EMBL" id="QNJ95532.1"/>
    </source>
</evidence>
<dbReference type="Gene3D" id="1.10.10.10">
    <property type="entry name" value="Winged helix-like DNA-binding domain superfamily/Winged helix DNA-binding domain"/>
    <property type="match status" value="1"/>
</dbReference>
<reference evidence="8" key="2">
    <citation type="submission" date="2016-10" db="EMBL/GenBank/DDBJ databases">
        <authorList>
            <person name="Varghese N."/>
            <person name="Submissions S."/>
        </authorList>
    </citation>
    <scope>NUCLEOTIDE SEQUENCE [LARGE SCALE GENOMIC DNA]</scope>
    <source>
        <strain evidence="8">UNC267MFSha1.1M11</strain>
    </source>
</reference>
<evidence type="ECO:0000313" key="9">
    <source>
        <dbReference type="Proteomes" id="UP000515498"/>
    </source>
</evidence>
<feature type="domain" description="HTH iclR-type" evidence="4">
    <location>
        <begin position="5"/>
        <end position="68"/>
    </location>
</feature>
<reference evidence="6 9" key="3">
    <citation type="submission" date="2020-07" db="EMBL/GenBank/DDBJ databases">
        <title>Draft genome sequence of four isobutane-metabolizing strains capable of cometabolically degrading diverse ether contaminants.</title>
        <authorList>
            <person name="Chen W."/>
            <person name="Faulkner N."/>
            <person name="Smith C."/>
            <person name="Hyman M."/>
        </authorList>
    </citation>
    <scope>NUCLEOTIDE SEQUENCE [LARGE SCALE GENOMIC DNA]</scope>
    <source>
        <strain evidence="6 9">2A</strain>
    </source>
</reference>
<keyword evidence="3" id="KW-0804">Transcription</keyword>
<dbReference type="CDD" id="cd00090">
    <property type="entry name" value="HTH_ARSR"/>
    <property type="match status" value="1"/>
</dbReference>
<dbReference type="EMBL" id="FMUB01000004">
    <property type="protein sequence ID" value="SCX16645.1"/>
    <property type="molecule type" value="Genomic_DNA"/>
</dbReference>
<dbReference type="KEGG" id="mflu:HZU40_15715"/>
<dbReference type="Gene3D" id="3.30.450.40">
    <property type="match status" value="1"/>
</dbReference>
<dbReference type="GO" id="GO:0003677">
    <property type="term" value="F:DNA binding"/>
    <property type="evidence" value="ECO:0007669"/>
    <property type="project" value="UniProtKB-KW"/>
</dbReference>
<proteinExistence type="predicted"/>
<gene>
    <name evidence="6" type="ORF">HZU40_15715</name>
    <name evidence="7" type="ORF">SAMN02799620_02331</name>
</gene>
<evidence type="ECO:0000256" key="1">
    <source>
        <dbReference type="ARBA" id="ARBA00023015"/>
    </source>
</evidence>
<accession>A0A1G4W665</accession>
<dbReference type="Proteomes" id="UP000199707">
    <property type="component" value="Unassembled WGS sequence"/>
</dbReference>
<dbReference type="SUPFAM" id="SSF46785">
    <property type="entry name" value="Winged helix' DNA-binding domain"/>
    <property type="match status" value="1"/>
</dbReference>
<dbReference type="EMBL" id="CP059894">
    <property type="protein sequence ID" value="QNJ95532.1"/>
    <property type="molecule type" value="Genomic_DNA"/>
</dbReference>
<evidence type="ECO:0000313" key="7">
    <source>
        <dbReference type="EMBL" id="SCX16645.1"/>
    </source>
</evidence>
<dbReference type="PROSITE" id="PS51078">
    <property type="entry name" value="ICLR_ED"/>
    <property type="match status" value="1"/>
</dbReference>
<evidence type="ECO:0000256" key="3">
    <source>
        <dbReference type="ARBA" id="ARBA00023163"/>
    </source>
</evidence>
<dbReference type="SUPFAM" id="SSF55781">
    <property type="entry name" value="GAF domain-like"/>
    <property type="match status" value="1"/>
</dbReference>
<dbReference type="RefSeq" id="WP_170847212.1">
    <property type="nucleotide sequence ID" value="NZ_CP059894.1"/>
</dbReference>
<protein>
    <submittedName>
        <fullName evidence="7">DNA-binding transcriptional regulator, IclR family</fullName>
    </submittedName>
    <submittedName>
        <fullName evidence="6">Helix-turn-helix domain-containing protein</fullName>
    </submittedName>
</protein>
<dbReference type="InterPro" id="IPR014757">
    <property type="entry name" value="Tscrpt_reg_IclR_C"/>
</dbReference>
<dbReference type="InterPro" id="IPR005471">
    <property type="entry name" value="Tscrpt_reg_IclR_N"/>
</dbReference>
<name>A0A1G4W665_9MYCO</name>
<dbReference type="STRING" id="1502745.SAMN02799620_02331"/>
<dbReference type="Pfam" id="PF09339">
    <property type="entry name" value="HTH_IclR"/>
    <property type="match status" value="1"/>
</dbReference>
<dbReference type="PANTHER" id="PTHR30136">
    <property type="entry name" value="HELIX-TURN-HELIX TRANSCRIPTIONAL REGULATOR, ICLR FAMILY"/>
    <property type="match status" value="1"/>
</dbReference>
<dbReference type="InterPro" id="IPR036388">
    <property type="entry name" value="WH-like_DNA-bd_sf"/>
</dbReference>
<dbReference type="AlphaFoldDB" id="A0A1G4W665"/>
<dbReference type="InterPro" id="IPR050707">
    <property type="entry name" value="HTH_MetabolicPath_Reg"/>
</dbReference>
<keyword evidence="1" id="KW-0805">Transcription regulation</keyword>
<dbReference type="InterPro" id="IPR011991">
    <property type="entry name" value="ArsR-like_HTH"/>
</dbReference>
<reference evidence="7" key="1">
    <citation type="submission" date="2016-10" db="EMBL/GenBank/DDBJ databases">
        <authorList>
            <person name="de Groot N.N."/>
        </authorList>
    </citation>
    <scope>NUCLEOTIDE SEQUENCE [LARGE SCALE GENOMIC DNA]</scope>
    <source>
        <strain evidence="7">UNC267MFSha1.1M11</strain>
    </source>
</reference>
<keyword evidence="2 7" id="KW-0238">DNA-binding</keyword>
<dbReference type="InterPro" id="IPR029016">
    <property type="entry name" value="GAF-like_dom_sf"/>
</dbReference>